<comment type="caution">
    <text evidence="11">The sequence shown here is derived from an EMBL/GenBank/DDBJ whole genome shotgun (WGS) entry which is preliminary data.</text>
</comment>
<protein>
    <recommendedName>
        <fullName evidence="8 9">Large ribosomal subunit protein uL1</fullName>
    </recommendedName>
</protein>
<dbReference type="GO" id="GO:0003735">
    <property type="term" value="F:structural constituent of ribosome"/>
    <property type="evidence" value="ECO:0007669"/>
    <property type="project" value="InterPro"/>
</dbReference>
<keyword evidence="3 9" id="KW-0699">rRNA-binding</keyword>
<dbReference type="EMBL" id="LGGS01000012">
    <property type="protein sequence ID" value="KUK83888.1"/>
    <property type="molecule type" value="Genomic_DNA"/>
</dbReference>
<keyword evidence="2 9" id="KW-0678">Repressor</keyword>
<evidence type="ECO:0000256" key="2">
    <source>
        <dbReference type="ARBA" id="ARBA00022491"/>
    </source>
</evidence>
<evidence type="ECO:0000256" key="8">
    <source>
        <dbReference type="ARBA" id="ARBA00035241"/>
    </source>
</evidence>
<comment type="subunit">
    <text evidence="9">Part of the 50S ribosomal subunit.</text>
</comment>
<comment type="function">
    <text evidence="9">Binds directly to 23S rRNA. The L1 stalk is quite mobile in the ribosome, and is involved in E site tRNA release.</text>
</comment>
<dbReference type="AlphaFoldDB" id="A0A101HVP9"/>
<dbReference type="CDD" id="cd00403">
    <property type="entry name" value="Ribosomal_L1"/>
    <property type="match status" value="1"/>
</dbReference>
<dbReference type="InterPro" id="IPR023673">
    <property type="entry name" value="Ribosomal_uL1_CS"/>
</dbReference>
<dbReference type="Gene3D" id="3.30.190.20">
    <property type="match status" value="1"/>
</dbReference>
<evidence type="ECO:0000256" key="4">
    <source>
        <dbReference type="ARBA" id="ARBA00022845"/>
    </source>
</evidence>
<dbReference type="InterPro" id="IPR005878">
    <property type="entry name" value="Ribosom_uL1_bac-type"/>
</dbReference>
<keyword evidence="9" id="KW-0820">tRNA-binding</keyword>
<dbReference type="GO" id="GO:0019843">
    <property type="term" value="F:rRNA binding"/>
    <property type="evidence" value="ECO:0007669"/>
    <property type="project" value="UniProtKB-UniRule"/>
</dbReference>
<reference evidence="12" key="1">
    <citation type="journal article" date="2015" name="MBio">
        <title>Genome-Resolved Metagenomic Analysis Reveals Roles for Candidate Phyla and Other Microbial Community Members in Biogeochemical Transformations in Oil Reservoirs.</title>
        <authorList>
            <person name="Hu P."/>
            <person name="Tom L."/>
            <person name="Singh A."/>
            <person name="Thomas B.C."/>
            <person name="Baker B.J."/>
            <person name="Piceno Y.M."/>
            <person name="Andersen G.L."/>
            <person name="Banfield J.F."/>
        </authorList>
    </citation>
    <scope>NUCLEOTIDE SEQUENCE [LARGE SCALE GENOMIC DNA]</scope>
</reference>
<dbReference type="GO" id="GO:0006417">
    <property type="term" value="P:regulation of translation"/>
    <property type="evidence" value="ECO:0007669"/>
    <property type="project" value="UniProtKB-KW"/>
</dbReference>
<dbReference type="GO" id="GO:0015934">
    <property type="term" value="C:large ribosomal subunit"/>
    <property type="evidence" value="ECO:0007669"/>
    <property type="project" value="InterPro"/>
</dbReference>
<dbReference type="GO" id="GO:0006412">
    <property type="term" value="P:translation"/>
    <property type="evidence" value="ECO:0007669"/>
    <property type="project" value="UniProtKB-UniRule"/>
</dbReference>
<comment type="similarity">
    <text evidence="1 9 10">Belongs to the universal ribosomal protein uL1 family.</text>
</comment>
<dbReference type="PROSITE" id="PS01199">
    <property type="entry name" value="RIBOSOMAL_L1"/>
    <property type="match status" value="1"/>
</dbReference>
<dbReference type="PANTHER" id="PTHR36427:SF3">
    <property type="entry name" value="LARGE RIBOSOMAL SUBUNIT PROTEIN UL1M"/>
    <property type="match status" value="1"/>
</dbReference>
<dbReference type="PANTHER" id="PTHR36427">
    <property type="entry name" value="54S RIBOSOMAL PROTEIN L1, MITOCHONDRIAL"/>
    <property type="match status" value="1"/>
</dbReference>
<dbReference type="NCBIfam" id="TIGR01169">
    <property type="entry name" value="rplA_bact"/>
    <property type="match status" value="1"/>
</dbReference>
<dbReference type="FunFam" id="3.40.50.790:FF:000001">
    <property type="entry name" value="50S ribosomal protein L1"/>
    <property type="match status" value="1"/>
</dbReference>
<evidence type="ECO:0000256" key="7">
    <source>
        <dbReference type="ARBA" id="ARBA00023274"/>
    </source>
</evidence>
<keyword evidence="7 9" id="KW-0687">Ribonucleoprotein</keyword>
<evidence type="ECO:0000313" key="12">
    <source>
        <dbReference type="Proteomes" id="UP000054705"/>
    </source>
</evidence>
<dbReference type="InterPro" id="IPR028364">
    <property type="entry name" value="Ribosomal_uL1/biogenesis"/>
</dbReference>
<dbReference type="HAMAP" id="MF_01318_B">
    <property type="entry name" value="Ribosomal_uL1_B"/>
    <property type="match status" value="1"/>
</dbReference>
<dbReference type="GO" id="GO:0000049">
    <property type="term" value="F:tRNA binding"/>
    <property type="evidence" value="ECO:0007669"/>
    <property type="project" value="UniProtKB-KW"/>
</dbReference>
<dbReference type="PIRSF" id="PIRSF002155">
    <property type="entry name" value="Ribosomal_L1"/>
    <property type="match status" value="1"/>
</dbReference>
<evidence type="ECO:0000256" key="10">
    <source>
        <dbReference type="RuleBase" id="RU000659"/>
    </source>
</evidence>
<evidence type="ECO:0000256" key="3">
    <source>
        <dbReference type="ARBA" id="ARBA00022730"/>
    </source>
</evidence>
<gene>
    <name evidence="9" type="primary">rplA</name>
    <name evidence="11" type="ORF">XD97_0080</name>
</gene>
<proteinExistence type="inferred from homology"/>
<evidence type="ECO:0000256" key="5">
    <source>
        <dbReference type="ARBA" id="ARBA00022884"/>
    </source>
</evidence>
<name>A0A101HVP9_9FIRM</name>
<dbReference type="PATRIC" id="fig|110500.4.peg.320"/>
<dbReference type="Proteomes" id="UP000054705">
    <property type="component" value="Unassembled WGS sequence"/>
</dbReference>
<evidence type="ECO:0000256" key="9">
    <source>
        <dbReference type="HAMAP-Rule" id="MF_01318"/>
    </source>
</evidence>
<dbReference type="SUPFAM" id="SSF56808">
    <property type="entry name" value="Ribosomal protein L1"/>
    <property type="match status" value="1"/>
</dbReference>
<keyword evidence="4 9" id="KW-0810">Translation regulation</keyword>
<dbReference type="Gene3D" id="3.40.50.790">
    <property type="match status" value="1"/>
</dbReference>
<evidence type="ECO:0000256" key="1">
    <source>
        <dbReference type="ARBA" id="ARBA00010531"/>
    </source>
</evidence>
<organism evidence="11 12">
    <name type="scientific">Pelotomaculum thermopropionicum</name>
    <dbReference type="NCBI Taxonomy" id="110500"/>
    <lineage>
        <taxon>Bacteria</taxon>
        <taxon>Bacillati</taxon>
        <taxon>Bacillota</taxon>
        <taxon>Clostridia</taxon>
        <taxon>Eubacteriales</taxon>
        <taxon>Desulfotomaculaceae</taxon>
        <taxon>Pelotomaculum</taxon>
    </lineage>
</organism>
<keyword evidence="6 9" id="KW-0689">Ribosomal protein</keyword>
<evidence type="ECO:0000313" key="11">
    <source>
        <dbReference type="EMBL" id="KUK83888.1"/>
    </source>
</evidence>
<dbReference type="InterPro" id="IPR016095">
    <property type="entry name" value="Ribosomal_uL1_3-a/b-sand"/>
</dbReference>
<dbReference type="Pfam" id="PF00687">
    <property type="entry name" value="Ribosomal_L1"/>
    <property type="match status" value="1"/>
</dbReference>
<dbReference type="InterPro" id="IPR023674">
    <property type="entry name" value="Ribosomal_uL1-like"/>
</dbReference>
<comment type="function">
    <text evidence="9">Protein L1 is also a translational repressor protein, it controls the translation of the L11 operon by binding to its mRNA.</text>
</comment>
<dbReference type="InterPro" id="IPR002143">
    <property type="entry name" value="Ribosomal_uL1"/>
</dbReference>
<keyword evidence="5 9" id="KW-0694">RNA-binding</keyword>
<accession>A0A101HVP9</accession>
<evidence type="ECO:0000256" key="6">
    <source>
        <dbReference type="ARBA" id="ARBA00022980"/>
    </source>
</evidence>
<sequence length="232" mass="24915">MGRRGKKLDDAVKQVDRDVLYEPAEAFALLKKIAPAKFDETVEVAVRLGVDPRHADQQVRGAVVLPHGTGKTRTVLVFAKGDKVKEAEEAGADFVGAEDMVARIQQEGWLGFEVAIATPDMMSTVGKLGRILGPRGLMPNPKTGTVTFDIARAVQEVKAGKIEYRVDKAGIIHAPVGKVSFSTEKLVENLETLIETLIRVRPAAAKGQYLKGISVSSTMGPGIKISTQKVSA</sequence>